<dbReference type="Gene3D" id="3.40.630.10">
    <property type="entry name" value="Zn peptidases"/>
    <property type="match status" value="1"/>
</dbReference>
<sequence length="456" mass="48923">MLTHLLDPGANQLCPLYLLTPKLLQSWLPQIAEPMATSITANRFTAKKGQSLAIFTPNGQKLVLAGLGSQPTTADIGTLPDVLGEERYCLHFAPGDLDRTGLALGWLLGCYRYERFQRNKSKLPFLLVAGADTKTALAQAEAICLARDLINTPANELGPVALEQAIRDLAKPFAAKITSVVGDELLQQNYPMIHAVGRAAEQPPRLVHLVWGEDTDPAISLVGKGVIFDTGGLNIKTGAYMKLMKKDMGGAANALALAHLIMQAGLPVYLNVWIPIVDNAIAGNAYRPSDILPSRAGMSVEVDNTDAEGRLILADALSRAIEDEPELLIDFATLTGAARTALGPELAPFYTASDQWADRLLAAAKTAGDPVWQMPLWPGYDSLLDSDIADICHTASSSMAGSVTAALFLQRFVGDTAWIHFDIYGWSLKQRPGQPIGGAAQGPLAVFTMLRDVYGK</sequence>
<evidence type="ECO:0000256" key="2">
    <source>
        <dbReference type="ARBA" id="ARBA00022438"/>
    </source>
</evidence>
<feature type="domain" description="Cytosol aminopeptidase" evidence="5">
    <location>
        <begin position="304"/>
        <end position="311"/>
    </location>
</feature>
<accession>A0A3B0RQ87</accession>
<dbReference type="EMBL" id="UOEE01000209">
    <property type="protein sequence ID" value="VAV95734.1"/>
    <property type="molecule type" value="Genomic_DNA"/>
</dbReference>
<dbReference type="Gene3D" id="3.40.220.10">
    <property type="entry name" value="Leucine Aminopeptidase, subunit E, domain 1"/>
    <property type="match status" value="1"/>
</dbReference>
<organism evidence="6">
    <name type="scientific">hydrothermal vent metagenome</name>
    <dbReference type="NCBI Taxonomy" id="652676"/>
    <lineage>
        <taxon>unclassified sequences</taxon>
        <taxon>metagenomes</taxon>
        <taxon>ecological metagenomes</taxon>
    </lineage>
</organism>
<dbReference type="Pfam" id="PF21337">
    <property type="entry name" value="Peptidase_M17_N_1"/>
    <property type="match status" value="1"/>
</dbReference>
<dbReference type="CDD" id="cd00433">
    <property type="entry name" value="Peptidase_M17"/>
    <property type="match status" value="1"/>
</dbReference>
<dbReference type="InterPro" id="IPR000819">
    <property type="entry name" value="Peptidase_M17_C"/>
</dbReference>
<keyword evidence="3" id="KW-0645">Protease</keyword>
<evidence type="ECO:0000256" key="3">
    <source>
        <dbReference type="ARBA" id="ARBA00022670"/>
    </source>
</evidence>
<evidence type="ECO:0000256" key="1">
    <source>
        <dbReference type="ARBA" id="ARBA00009528"/>
    </source>
</evidence>
<name>A0A3B0RQ87_9ZZZZ</name>
<evidence type="ECO:0000313" key="6">
    <source>
        <dbReference type="EMBL" id="VAV95734.1"/>
    </source>
</evidence>
<keyword evidence="4 6" id="KW-0378">Hydrolase</keyword>
<proteinExistence type="inferred from homology"/>
<dbReference type="SUPFAM" id="SSF53187">
    <property type="entry name" value="Zn-dependent exopeptidases"/>
    <property type="match status" value="1"/>
</dbReference>
<dbReference type="InterPro" id="IPR011356">
    <property type="entry name" value="Leucine_aapep/pepB"/>
</dbReference>
<dbReference type="GO" id="GO:0030145">
    <property type="term" value="F:manganese ion binding"/>
    <property type="evidence" value="ECO:0007669"/>
    <property type="project" value="InterPro"/>
</dbReference>
<dbReference type="InterPro" id="IPR048816">
    <property type="entry name" value="Peptidase_M17_N_1"/>
</dbReference>
<reference evidence="6" key="1">
    <citation type="submission" date="2018-06" db="EMBL/GenBank/DDBJ databases">
        <authorList>
            <person name="Zhirakovskaya E."/>
        </authorList>
    </citation>
    <scope>NUCLEOTIDE SEQUENCE</scope>
</reference>
<dbReference type="EC" id="3.4.11.23" evidence="6"/>
<dbReference type="PRINTS" id="PR00481">
    <property type="entry name" value="LAMNOPPTDASE"/>
</dbReference>
<dbReference type="GO" id="GO:0070006">
    <property type="term" value="F:metalloaminopeptidase activity"/>
    <property type="evidence" value="ECO:0007669"/>
    <property type="project" value="InterPro"/>
</dbReference>
<dbReference type="InterPro" id="IPR043472">
    <property type="entry name" value="Macro_dom-like"/>
</dbReference>
<evidence type="ECO:0000259" key="5">
    <source>
        <dbReference type="PROSITE" id="PS00631"/>
    </source>
</evidence>
<dbReference type="GO" id="GO:0006508">
    <property type="term" value="P:proteolysis"/>
    <property type="evidence" value="ECO:0007669"/>
    <property type="project" value="UniProtKB-KW"/>
</dbReference>
<dbReference type="PROSITE" id="PS00631">
    <property type="entry name" value="CYTOSOL_AP"/>
    <property type="match status" value="1"/>
</dbReference>
<dbReference type="PANTHER" id="PTHR11963">
    <property type="entry name" value="LEUCINE AMINOPEPTIDASE-RELATED"/>
    <property type="match status" value="1"/>
</dbReference>
<protein>
    <submittedName>
        <fullName evidence="6">Peptidase B</fullName>
        <ecNumber evidence="6">3.4.11.23</ecNumber>
    </submittedName>
</protein>
<dbReference type="SUPFAM" id="SSF52949">
    <property type="entry name" value="Macro domain-like"/>
    <property type="match status" value="1"/>
</dbReference>
<keyword evidence="2 6" id="KW-0031">Aminopeptidase</keyword>
<dbReference type="Pfam" id="PF00883">
    <property type="entry name" value="Peptidase_M17"/>
    <property type="match status" value="1"/>
</dbReference>
<gene>
    <name evidence="6" type="ORF">MNBD_ALPHA06-1500</name>
</gene>
<comment type="similarity">
    <text evidence="1">Belongs to the peptidase M17 family.</text>
</comment>
<dbReference type="PANTHER" id="PTHR11963:SF20">
    <property type="entry name" value="PEPTIDASE B"/>
    <property type="match status" value="1"/>
</dbReference>
<evidence type="ECO:0000256" key="4">
    <source>
        <dbReference type="ARBA" id="ARBA00022801"/>
    </source>
</evidence>
<dbReference type="AlphaFoldDB" id="A0A3B0RQ87"/>
<dbReference type="GO" id="GO:0005737">
    <property type="term" value="C:cytoplasm"/>
    <property type="evidence" value="ECO:0007669"/>
    <property type="project" value="InterPro"/>
</dbReference>